<sequence length="343" mass="37973" precursor="true">MRKVLSIFITLCILISGVLNVFAAGDTLESILDGQAPTIEVVKAKLDRLVTYTTKKFSDVKSSHWYVKSLSKLVGMQGIDGYKDGTFRPQTQIKVAEFTKLLLAAAGYKEELAKGQWYANYVTRAKELGVIEEGDNYNYNSGMKRKDMAKMICKLLKIEPSTSGTSVFSDAQNIDSKWIDAAFNEYLIRGYGKEGARTFKPMQTATRAEVSEMVIRALEYRENPEEFKRANGGGEAPSTSTSYTEVKGYKIPNNLTVNVKTDFEIAEIMISIDLKKGLDIQNKETESILKSKFSSTDINPVIDYVKQYSDASTVLPKRDFTIAGRVVSVGGQAGVATITVFAN</sequence>
<dbReference type="AlphaFoldDB" id="A0A0L6JHW6"/>
<organism evidence="4 5">
    <name type="scientific">Pseudobacteroides cellulosolvens ATCC 35603 = DSM 2933</name>
    <dbReference type="NCBI Taxonomy" id="398512"/>
    <lineage>
        <taxon>Bacteria</taxon>
        <taxon>Bacillati</taxon>
        <taxon>Bacillota</taxon>
        <taxon>Clostridia</taxon>
        <taxon>Eubacteriales</taxon>
        <taxon>Oscillospiraceae</taxon>
        <taxon>Pseudobacteroides</taxon>
    </lineage>
</organism>
<dbReference type="PROSITE" id="PS51272">
    <property type="entry name" value="SLH"/>
    <property type="match status" value="2"/>
</dbReference>
<dbReference type="Pfam" id="PF00395">
    <property type="entry name" value="SLH"/>
    <property type="match status" value="1"/>
</dbReference>
<evidence type="ECO:0000256" key="2">
    <source>
        <dbReference type="SAM" id="SignalP"/>
    </source>
</evidence>
<feature type="chain" id="PRO_5005565478" evidence="2">
    <location>
        <begin position="24"/>
        <end position="343"/>
    </location>
</feature>
<dbReference type="EMBL" id="LGTC01000001">
    <property type="protein sequence ID" value="KNY25077.1"/>
    <property type="molecule type" value="Genomic_DNA"/>
</dbReference>
<evidence type="ECO:0000313" key="4">
    <source>
        <dbReference type="EMBL" id="KNY25077.1"/>
    </source>
</evidence>
<dbReference type="RefSeq" id="WP_036946233.1">
    <property type="nucleotide sequence ID" value="NZ_KN050763.1"/>
</dbReference>
<dbReference type="Proteomes" id="UP000036923">
    <property type="component" value="Unassembled WGS sequence"/>
</dbReference>
<accession>A0A0L6JHW6</accession>
<protein>
    <submittedName>
        <fullName evidence="4">S-layer domain-containing protein</fullName>
    </submittedName>
</protein>
<keyword evidence="2" id="KW-0732">Signal</keyword>
<evidence type="ECO:0000256" key="1">
    <source>
        <dbReference type="ARBA" id="ARBA00022737"/>
    </source>
</evidence>
<dbReference type="OrthoDB" id="174569at2"/>
<gene>
    <name evidence="4" type="ORF">Bccel_0334</name>
</gene>
<dbReference type="eggNOG" id="COG0791">
    <property type="taxonomic scope" value="Bacteria"/>
</dbReference>
<proteinExistence type="predicted"/>
<evidence type="ECO:0000259" key="3">
    <source>
        <dbReference type="PROSITE" id="PS51272"/>
    </source>
</evidence>
<keyword evidence="5" id="KW-1185">Reference proteome</keyword>
<feature type="domain" description="SLH" evidence="3">
    <location>
        <begin position="53"/>
        <end position="116"/>
    </location>
</feature>
<dbReference type="STRING" id="398512.Bccel_0334"/>
<reference evidence="5" key="1">
    <citation type="submission" date="2015-07" db="EMBL/GenBank/DDBJ databases">
        <title>Near-Complete Genome Sequence of the Cellulolytic Bacterium Bacteroides (Pseudobacteroides) cellulosolvens ATCC 35603.</title>
        <authorList>
            <person name="Dassa B."/>
            <person name="Utturkar S.M."/>
            <person name="Klingeman D.M."/>
            <person name="Hurt R.A."/>
            <person name="Keller M."/>
            <person name="Xu J."/>
            <person name="Reddy Y.H.K."/>
            <person name="Borovok I."/>
            <person name="Grinberg I.R."/>
            <person name="Lamed R."/>
            <person name="Zhivin O."/>
            <person name="Bayer E.A."/>
            <person name="Brown S.D."/>
        </authorList>
    </citation>
    <scope>NUCLEOTIDE SEQUENCE [LARGE SCALE GENOMIC DNA]</scope>
    <source>
        <strain evidence="5">DSM 2933</strain>
    </source>
</reference>
<keyword evidence="1" id="KW-0677">Repeat</keyword>
<feature type="domain" description="SLH" evidence="3">
    <location>
        <begin position="162"/>
        <end position="228"/>
    </location>
</feature>
<comment type="caution">
    <text evidence="4">The sequence shown here is derived from an EMBL/GenBank/DDBJ whole genome shotgun (WGS) entry which is preliminary data.</text>
</comment>
<name>A0A0L6JHW6_9FIRM</name>
<dbReference type="InterPro" id="IPR001119">
    <property type="entry name" value="SLH_dom"/>
</dbReference>
<feature type="signal peptide" evidence="2">
    <location>
        <begin position="1"/>
        <end position="23"/>
    </location>
</feature>
<evidence type="ECO:0000313" key="5">
    <source>
        <dbReference type="Proteomes" id="UP000036923"/>
    </source>
</evidence>